<dbReference type="GeneTree" id="ENSGT01030000234896"/>
<dbReference type="Proteomes" id="UP000001038">
    <property type="component" value="Chromosome 22"/>
</dbReference>
<dbReference type="Ensembl" id="ENSORLT00000028801.1">
    <property type="protein sequence ID" value="ENSORLP00000035127.1"/>
    <property type="gene ID" value="ENSORLG00000026306.1"/>
</dbReference>
<protein>
    <submittedName>
        <fullName evidence="1">Uncharacterized protein</fullName>
    </submittedName>
</protein>
<keyword evidence="2" id="KW-1185">Reference proteome</keyword>
<accession>A0A3B3HTJ2</accession>
<evidence type="ECO:0000313" key="2">
    <source>
        <dbReference type="Proteomes" id="UP000001038"/>
    </source>
</evidence>
<proteinExistence type="predicted"/>
<reference evidence="1" key="2">
    <citation type="submission" date="2025-08" db="UniProtKB">
        <authorList>
            <consortium name="Ensembl"/>
        </authorList>
    </citation>
    <scope>IDENTIFICATION</scope>
    <source>
        <strain evidence="1">Hd-rR</strain>
    </source>
</reference>
<dbReference type="InParanoid" id="A0A3B3HTJ2"/>
<sequence length="181" mass="20246">VMQASSPVDGNVRLLFVQFHSTTSCRELTELKQTIKDGARLTSLHLFAVFRHVVRSDRAQELNVVVAVVLGHLLSTSFVFTYIYLHFSVETIVQQQVVGHSDPMGFHGMTLSVIIVSNITYKKHTQRNDGSISLLINNTNEKNKDQGTLEHLKKPVLPQPCPQCCLPEIIDIAAEPTVNWV</sequence>
<dbReference type="AlphaFoldDB" id="A0A3B3HTJ2"/>
<organism evidence="1 2">
    <name type="scientific">Oryzias latipes</name>
    <name type="common">Japanese rice fish</name>
    <name type="synonym">Japanese killifish</name>
    <dbReference type="NCBI Taxonomy" id="8090"/>
    <lineage>
        <taxon>Eukaryota</taxon>
        <taxon>Metazoa</taxon>
        <taxon>Chordata</taxon>
        <taxon>Craniata</taxon>
        <taxon>Vertebrata</taxon>
        <taxon>Euteleostomi</taxon>
        <taxon>Actinopterygii</taxon>
        <taxon>Neopterygii</taxon>
        <taxon>Teleostei</taxon>
        <taxon>Neoteleostei</taxon>
        <taxon>Acanthomorphata</taxon>
        <taxon>Ovalentaria</taxon>
        <taxon>Atherinomorphae</taxon>
        <taxon>Beloniformes</taxon>
        <taxon>Adrianichthyidae</taxon>
        <taxon>Oryziinae</taxon>
        <taxon>Oryzias</taxon>
    </lineage>
</organism>
<reference evidence="1" key="3">
    <citation type="submission" date="2025-09" db="UniProtKB">
        <authorList>
            <consortium name="Ensembl"/>
        </authorList>
    </citation>
    <scope>IDENTIFICATION</scope>
    <source>
        <strain evidence="1">Hd-rR</strain>
    </source>
</reference>
<reference evidence="1 2" key="1">
    <citation type="journal article" date="2007" name="Nature">
        <title>The medaka draft genome and insights into vertebrate genome evolution.</title>
        <authorList>
            <person name="Kasahara M."/>
            <person name="Naruse K."/>
            <person name="Sasaki S."/>
            <person name="Nakatani Y."/>
            <person name="Qu W."/>
            <person name="Ahsan B."/>
            <person name="Yamada T."/>
            <person name="Nagayasu Y."/>
            <person name="Doi K."/>
            <person name="Kasai Y."/>
            <person name="Jindo T."/>
            <person name="Kobayashi D."/>
            <person name="Shimada A."/>
            <person name="Toyoda A."/>
            <person name="Kuroki Y."/>
            <person name="Fujiyama A."/>
            <person name="Sasaki T."/>
            <person name="Shimizu A."/>
            <person name="Asakawa S."/>
            <person name="Shimizu N."/>
            <person name="Hashimoto S."/>
            <person name="Yang J."/>
            <person name="Lee Y."/>
            <person name="Matsushima K."/>
            <person name="Sugano S."/>
            <person name="Sakaizumi M."/>
            <person name="Narita T."/>
            <person name="Ohishi K."/>
            <person name="Haga S."/>
            <person name="Ohta F."/>
            <person name="Nomoto H."/>
            <person name="Nogata K."/>
            <person name="Morishita T."/>
            <person name="Endo T."/>
            <person name="Shin-I T."/>
            <person name="Takeda H."/>
            <person name="Morishita S."/>
            <person name="Kohara Y."/>
        </authorList>
    </citation>
    <scope>NUCLEOTIDE SEQUENCE [LARGE SCALE GENOMIC DNA]</scope>
    <source>
        <strain evidence="1 2">Hd-rR</strain>
    </source>
</reference>
<evidence type="ECO:0000313" key="1">
    <source>
        <dbReference type="Ensembl" id="ENSORLP00000035127.1"/>
    </source>
</evidence>
<name>A0A3B3HTJ2_ORYLA</name>